<comment type="pathway">
    <text evidence="1 7">Metabolic intermediate biosynthesis; chorismate biosynthesis; chorismate from D-erythrose 4-phosphate and phosphoenolpyruvate: step 6/7.</text>
</comment>
<dbReference type="EC" id="2.5.1.19" evidence="7"/>
<feature type="binding site" evidence="7">
    <location>
        <position position="22"/>
    </location>
    <ligand>
        <name>phosphoenolpyruvate</name>
        <dbReference type="ChEBI" id="CHEBI:58702"/>
    </ligand>
</feature>
<evidence type="ECO:0000313" key="9">
    <source>
        <dbReference type="EMBL" id="GAA2205019.1"/>
    </source>
</evidence>
<evidence type="ECO:0000256" key="3">
    <source>
        <dbReference type="ARBA" id="ARBA00022605"/>
    </source>
</evidence>
<dbReference type="HAMAP" id="MF_00210">
    <property type="entry name" value="EPSP_synth"/>
    <property type="match status" value="1"/>
</dbReference>
<keyword evidence="4 7" id="KW-0808">Transferase</keyword>
<name>A0ABP5NZR7_9ACTN</name>
<comment type="caution">
    <text evidence="9">The sequence shown here is derived from an EMBL/GenBank/DDBJ whole genome shotgun (WGS) entry which is preliminary data.</text>
</comment>
<sequence>MRLLVKQVTGRVAGDLIIPSSKYHAHRALILAALAPGLSRIAGLSDAGHVRHTIAALRALGTEITTEGDVFLVRGGQLRPARRKIWVGSSGTTLYFLTGLAGLASAPVLITGQKYLQRRPITPLLAALSDLGVQLSSPTGAPPVQVWPSRPSGGRVTIAGTLSQWISGLLLLAPFATGPSVIEVEGPLNERGYIDLTIAMMARFGLHVAVSPDGLRYEIEPGQQAVPASITLPPDIGAAAFGLAAAALHPADVRLVGLTASSSAQADHPEAAVLDILARMGLSISAEEGSGFVRVRHDGIRLAPVEVNCSSVPDMLPVLSVLASTASGTSVLSDVAHVRLKESDRVSAMMQINRMGGHAELAGDRLFVTGTGVLHGADLSSYNDHRVLMALAIAGSRAEGETRLTYPNAYRISYPRFLQEMNAIGIEMAVSRADR</sequence>
<evidence type="ECO:0000313" key="10">
    <source>
        <dbReference type="Proteomes" id="UP001499843"/>
    </source>
</evidence>
<comment type="subcellular location">
    <subcellularLocation>
        <location evidence="7">Cytoplasm</location>
    </subcellularLocation>
</comment>
<feature type="binding site" evidence="7">
    <location>
        <position position="119"/>
    </location>
    <ligand>
        <name>phosphoenolpyruvate</name>
        <dbReference type="ChEBI" id="CHEBI:58702"/>
    </ligand>
</feature>
<dbReference type="Pfam" id="PF00275">
    <property type="entry name" value="EPSP_synthase"/>
    <property type="match status" value="1"/>
</dbReference>
<dbReference type="PANTHER" id="PTHR21090:SF5">
    <property type="entry name" value="PENTAFUNCTIONAL AROM POLYPEPTIDE"/>
    <property type="match status" value="1"/>
</dbReference>
<comment type="caution">
    <text evidence="7">Lacks conserved residue(s) required for the propagation of feature annotation.</text>
</comment>
<reference evidence="10" key="1">
    <citation type="journal article" date="2019" name="Int. J. Syst. Evol. Microbiol.">
        <title>The Global Catalogue of Microorganisms (GCM) 10K type strain sequencing project: providing services to taxonomists for standard genome sequencing and annotation.</title>
        <authorList>
            <consortium name="The Broad Institute Genomics Platform"/>
            <consortium name="The Broad Institute Genome Sequencing Center for Infectious Disease"/>
            <person name="Wu L."/>
            <person name="Ma J."/>
        </authorList>
    </citation>
    <scope>NUCLEOTIDE SEQUENCE [LARGE SCALE GENOMIC DNA]</scope>
    <source>
        <strain evidence="10">JCM 16114</strain>
    </source>
</reference>
<feature type="binding site" evidence="7">
    <location>
        <position position="164"/>
    </location>
    <ligand>
        <name>phosphoenolpyruvate</name>
        <dbReference type="ChEBI" id="CHEBI:58702"/>
    </ligand>
</feature>
<dbReference type="InterPro" id="IPR006264">
    <property type="entry name" value="EPSP_synthase"/>
</dbReference>
<evidence type="ECO:0000256" key="6">
    <source>
        <dbReference type="ARBA" id="ARBA00044633"/>
    </source>
</evidence>
<feature type="binding site" evidence="7">
    <location>
        <position position="386"/>
    </location>
    <ligand>
        <name>phosphoenolpyruvate</name>
        <dbReference type="ChEBI" id="CHEBI:58702"/>
    </ligand>
</feature>
<organism evidence="9 10">
    <name type="scientific">Nonomuraea monospora</name>
    <dbReference type="NCBI Taxonomy" id="568818"/>
    <lineage>
        <taxon>Bacteria</taxon>
        <taxon>Bacillati</taxon>
        <taxon>Actinomycetota</taxon>
        <taxon>Actinomycetes</taxon>
        <taxon>Streptosporangiales</taxon>
        <taxon>Streptosporangiaceae</taxon>
        <taxon>Nonomuraea</taxon>
    </lineage>
</organism>
<keyword evidence="5 7" id="KW-0057">Aromatic amino acid biosynthesis</keyword>
<dbReference type="RefSeq" id="WP_344470693.1">
    <property type="nucleotide sequence ID" value="NZ_BAAAQX010000001.1"/>
</dbReference>
<feature type="binding site" evidence="7">
    <location>
        <position position="22"/>
    </location>
    <ligand>
        <name>3-phosphoshikimate</name>
        <dbReference type="ChEBI" id="CHEBI:145989"/>
    </ligand>
</feature>
<comment type="subunit">
    <text evidence="7">Monomer.</text>
</comment>
<dbReference type="NCBIfam" id="TIGR01356">
    <property type="entry name" value="aroA"/>
    <property type="match status" value="1"/>
</dbReference>
<keyword evidence="10" id="KW-1185">Reference proteome</keyword>
<comment type="function">
    <text evidence="7">Catalyzes the transfer of the enolpyruvyl moiety of phosphoenolpyruvate (PEP) to the 5-hydroxyl of shikimate-3-phosphate (S3P) to produce enolpyruvyl shikimate-3-phosphate and inorganic phosphate.</text>
</comment>
<dbReference type="Gene3D" id="3.65.10.10">
    <property type="entry name" value="Enolpyruvate transferase domain"/>
    <property type="match status" value="2"/>
</dbReference>
<evidence type="ECO:0000256" key="4">
    <source>
        <dbReference type="ARBA" id="ARBA00022679"/>
    </source>
</evidence>
<feature type="binding site" evidence="7">
    <location>
        <position position="91"/>
    </location>
    <ligand>
        <name>phosphoenolpyruvate</name>
        <dbReference type="ChEBI" id="CHEBI:58702"/>
    </ligand>
</feature>
<dbReference type="InterPro" id="IPR036968">
    <property type="entry name" value="Enolpyruvate_Tfrase_sf"/>
</dbReference>
<dbReference type="InterPro" id="IPR001986">
    <property type="entry name" value="Enolpyruvate_Tfrase_dom"/>
</dbReference>
<keyword evidence="3 7" id="KW-0028">Amino-acid biosynthesis</keyword>
<evidence type="ECO:0000256" key="2">
    <source>
        <dbReference type="ARBA" id="ARBA00009948"/>
    </source>
</evidence>
<evidence type="ECO:0000256" key="1">
    <source>
        <dbReference type="ARBA" id="ARBA00004811"/>
    </source>
</evidence>
<feature type="binding site" evidence="7">
    <location>
        <position position="27"/>
    </location>
    <ligand>
        <name>3-phosphoshikimate</name>
        <dbReference type="ChEBI" id="CHEBI:145989"/>
    </ligand>
</feature>
<dbReference type="PANTHER" id="PTHR21090">
    <property type="entry name" value="AROM/DEHYDROQUINATE SYNTHASE"/>
    <property type="match status" value="1"/>
</dbReference>
<feature type="active site" description="Proton acceptor" evidence="7">
    <location>
        <position position="314"/>
    </location>
</feature>
<proteinExistence type="inferred from homology"/>
<dbReference type="Proteomes" id="UP001499843">
    <property type="component" value="Unassembled WGS sequence"/>
</dbReference>
<evidence type="ECO:0000256" key="7">
    <source>
        <dbReference type="HAMAP-Rule" id="MF_00210"/>
    </source>
</evidence>
<evidence type="ECO:0000256" key="5">
    <source>
        <dbReference type="ARBA" id="ARBA00023141"/>
    </source>
</evidence>
<accession>A0ABP5NZR7</accession>
<comment type="catalytic activity">
    <reaction evidence="6">
        <text>3-phosphoshikimate + phosphoenolpyruvate = 5-O-(1-carboxyvinyl)-3-phosphoshikimate + phosphate</text>
        <dbReference type="Rhea" id="RHEA:21256"/>
        <dbReference type="ChEBI" id="CHEBI:43474"/>
        <dbReference type="ChEBI" id="CHEBI:57701"/>
        <dbReference type="ChEBI" id="CHEBI:58702"/>
        <dbReference type="ChEBI" id="CHEBI:145989"/>
        <dbReference type="EC" id="2.5.1.19"/>
    </reaction>
    <physiologicalReaction direction="left-to-right" evidence="6">
        <dbReference type="Rhea" id="RHEA:21257"/>
    </physiologicalReaction>
</comment>
<dbReference type="InterPro" id="IPR013792">
    <property type="entry name" value="RNA3'P_cycl/enolpyr_Trfase_a/b"/>
</dbReference>
<feature type="binding site" evidence="7">
    <location>
        <position position="314"/>
    </location>
    <ligand>
        <name>3-phosphoshikimate</name>
        <dbReference type="ChEBI" id="CHEBI:145989"/>
    </ligand>
</feature>
<feature type="binding site" evidence="7">
    <location>
        <position position="341"/>
    </location>
    <ligand>
        <name>3-phosphoshikimate</name>
        <dbReference type="ChEBI" id="CHEBI:145989"/>
    </ligand>
</feature>
<comment type="similarity">
    <text evidence="2 7">Belongs to the EPSP synthase family.</text>
</comment>
<protein>
    <recommendedName>
        <fullName evidence="7">3-phosphoshikimate 1-carboxyvinyltransferase</fullName>
        <ecNumber evidence="7">2.5.1.19</ecNumber>
    </recommendedName>
    <alternativeName>
        <fullName evidence="7">5-enolpyruvylshikimate-3-phosphate synthase</fullName>
        <shortName evidence="7">EPSP synthase</shortName>
        <shortName evidence="7">EPSPS</shortName>
    </alternativeName>
</protein>
<evidence type="ECO:0000259" key="8">
    <source>
        <dbReference type="Pfam" id="PF00275"/>
    </source>
</evidence>
<feature type="domain" description="Enolpyruvate transferase" evidence="8">
    <location>
        <begin position="9"/>
        <end position="421"/>
    </location>
</feature>
<gene>
    <name evidence="7" type="primary">aroA</name>
    <name evidence="9" type="ORF">GCM10009850_006610</name>
</gene>
<feature type="binding site" evidence="7">
    <location>
        <position position="163"/>
    </location>
    <ligand>
        <name>3-phosphoshikimate</name>
        <dbReference type="ChEBI" id="CHEBI:145989"/>
    </ligand>
</feature>
<feature type="binding site" evidence="7">
    <location>
        <position position="345"/>
    </location>
    <ligand>
        <name>phosphoenolpyruvate</name>
        <dbReference type="ChEBI" id="CHEBI:58702"/>
    </ligand>
</feature>
<dbReference type="PIRSF" id="PIRSF000505">
    <property type="entry name" value="EPSPS"/>
    <property type="match status" value="1"/>
</dbReference>
<dbReference type="EMBL" id="BAAAQX010000001">
    <property type="protein sequence ID" value="GAA2205019.1"/>
    <property type="molecule type" value="Genomic_DNA"/>
</dbReference>
<keyword evidence="7" id="KW-0963">Cytoplasm</keyword>
<dbReference type="SUPFAM" id="SSF55205">
    <property type="entry name" value="EPT/RTPC-like"/>
    <property type="match status" value="1"/>
</dbReference>
<feature type="binding site" evidence="7">
    <location>
        <position position="164"/>
    </location>
    <ligand>
        <name>3-phosphoshikimate</name>
        <dbReference type="ChEBI" id="CHEBI:145989"/>
    </ligand>
</feature>